<sequence length="69" mass="7717">MGRRDAALLEEGLQIRASGADEPGFRDSNEVLFQTYREPVIPIPSPKKFKNIGFITHQTSDLEGVFSTH</sequence>
<evidence type="ECO:0000313" key="2">
    <source>
        <dbReference type="Proteomes" id="UP000070404"/>
    </source>
</evidence>
<reference evidence="1 2" key="1">
    <citation type="journal article" date="2016" name="Sci. Rep.">
        <title>Metabolic traits of an uncultured archaeal lineage -MSBL1- from brine pools of the Red Sea.</title>
        <authorList>
            <person name="Mwirichia R."/>
            <person name="Alam I."/>
            <person name="Rashid M."/>
            <person name="Vinu M."/>
            <person name="Ba-Alawi W."/>
            <person name="Anthony Kamau A."/>
            <person name="Kamanda Ngugi D."/>
            <person name="Goker M."/>
            <person name="Klenk H.P."/>
            <person name="Bajic V."/>
            <person name="Stingl U."/>
        </authorList>
    </citation>
    <scope>NUCLEOTIDE SEQUENCE [LARGE SCALE GENOMIC DNA]</scope>
    <source>
        <strain evidence="1">SCGC-AAA382C18</strain>
    </source>
</reference>
<dbReference type="AlphaFoldDB" id="A0A133VI01"/>
<keyword evidence="2" id="KW-1185">Reference proteome</keyword>
<gene>
    <name evidence="1" type="ORF">AKJ52_02615</name>
</gene>
<comment type="caution">
    <text evidence="1">The sequence shown here is derived from an EMBL/GenBank/DDBJ whole genome shotgun (WGS) entry which is preliminary data.</text>
</comment>
<name>A0A133VI01_9EURY</name>
<dbReference type="Proteomes" id="UP000070404">
    <property type="component" value="Unassembled WGS sequence"/>
</dbReference>
<evidence type="ECO:0000313" key="1">
    <source>
        <dbReference type="EMBL" id="KXB06068.1"/>
    </source>
</evidence>
<accession>A0A133VI01</accession>
<dbReference type="EMBL" id="LHYF01000052">
    <property type="protein sequence ID" value="KXB06068.1"/>
    <property type="molecule type" value="Genomic_DNA"/>
</dbReference>
<proteinExistence type="predicted"/>
<organism evidence="1 2">
    <name type="scientific">candidate division MSBL1 archaeon SCGC-AAA382C18</name>
    <dbReference type="NCBI Taxonomy" id="1698281"/>
    <lineage>
        <taxon>Archaea</taxon>
        <taxon>Methanobacteriati</taxon>
        <taxon>Methanobacteriota</taxon>
        <taxon>candidate division MSBL1</taxon>
    </lineage>
</organism>
<protein>
    <submittedName>
        <fullName evidence="1">Uncharacterized protein</fullName>
    </submittedName>
</protein>